<name>A0A5R8WJW4_9BACT</name>
<dbReference type="AlphaFoldDB" id="A0A5R8WJW4"/>
<dbReference type="RefSeq" id="WP_138081647.1">
    <property type="nucleotide sequence ID" value="NZ_VAJM01000016.1"/>
</dbReference>
<protein>
    <submittedName>
        <fullName evidence="1">Uncharacterized protein</fullName>
    </submittedName>
</protein>
<keyword evidence="2" id="KW-1185">Reference proteome</keyword>
<proteinExistence type="predicted"/>
<evidence type="ECO:0000313" key="2">
    <source>
        <dbReference type="Proteomes" id="UP000305517"/>
    </source>
</evidence>
<evidence type="ECO:0000313" key="1">
    <source>
        <dbReference type="EMBL" id="TLM88762.1"/>
    </source>
</evidence>
<organism evidence="1 2">
    <name type="scientific">Hymenobacter jeollabukensis</name>
    <dbReference type="NCBI Taxonomy" id="2025313"/>
    <lineage>
        <taxon>Bacteria</taxon>
        <taxon>Pseudomonadati</taxon>
        <taxon>Bacteroidota</taxon>
        <taxon>Cytophagia</taxon>
        <taxon>Cytophagales</taxon>
        <taxon>Hymenobacteraceae</taxon>
        <taxon>Hymenobacter</taxon>
    </lineage>
</organism>
<sequence>MSFLQMSSFHQCIISNQENVLRSKDALWLTVKDNTLSLRLETPKTGRSNIELTPEQTVELIEWLQNRLKAMKPVQVALPLNPTAAE</sequence>
<dbReference type="EMBL" id="VAJM01000016">
    <property type="protein sequence ID" value="TLM88762.1"/>
    <property type="molecule type" value="Genomic_DNA"/>
</dbReference>
<gene>
    <name evidence="1" type="ORF">FDY95_23295</name>
</gene>
<accession>A0A5R8WJW4</accession>
<comment type="caution">
    <text evidence="1">The sequence shown here is derived from an EMBL/GenBank/DDBJ whole genome shotgun (WGS) entry which is preliminary data.</text>
</comment>
<dbReference type="Proteomes" id="UP000305517">
    <property type="component" value="Unassembled WGS sequence"/>
</dbReference>
<reference evidence="1 2" key="1">
    <citation type="submission" date="2019-05" db="EMBL/GenBank/DDBJ databases">
        <title>Hymenobacter edaphi sp. nov., isolated from abandoned arsenic-contaminated farmland soil.</title>
        <authorList>
            <person name="Nie L."/>
        </authorList>
    </citation>
    <scope>NUCLEOTIDE SEQUENCE [LARGE SCALE GENOMIC DNA]</scope>
    <source>
        <strain evidence="1 2">1-3-3-8</strain>
    </source>
</reference>